<sequence length="86" mass="10189">MQRFNKQNKCRRQQRKEKFKDKNSNNEAKESEVANQSVKPEDENEESKAKLMKRAWKNNQQKFKKVAKIGKLKVESFDDAGDEVDE</sequence>
<accession>A0A7C8N1G5</accession>
<dbReference type="EMBL" id="WIQW01000197">
    <property type="protein sequence ID" value="KAF3077934.1"/>
    <property type="molecule type" value="Genomic_DNA"/>
</dbReference>
<evidence type="ECO:0000313" key="2">
    <source>
        <dbReference type="EMBL" id="KAF3077934.1"/>
    </source>
</evidence>
<comment type="caution">
    <text evidence="2">The sequence shown here is derived from an EMBL/GenBank/DDBJ whole genome shotgun (WGS) entry which is preliminary data.</text>
</comment>
<evidence type="ECO:0000256" key="1">
    <source>
        <dbReference type="SAM" id="MobiDB-lite"/>
    </source>
</evidence>
<organism evidence="2 3">
    <name type="scientific">Orbilia oligospora</name>
    <name type="common">Nematode-trapping fungus</name>
    <name type="synonym">Arthrobotrys oligospora</name>
    <dbReference type="NCBI Taxonomy" id="2813651"/>
    <lineage>
        <taxon>Eukaryota</taxon>
        <taxon>Fungi</taxon>
        <taxon>Dikarya</taxon>
        <taxon>Ascomycota</taxon>
        <taxon>Pezizomycotina</taxon>
        <taxon>Orbiliomycetes</taxon>
        <taxon>Orbiliales</taxon>
        <taxon>Orbiliaceae</taxon>
        <taxon>Orbilia</taxon>
    </lineage>
</organism>
<proteinExistence type="predicted"/>
<reference evidence="2 3" key="1">
    <citation type="submission" date="2019-06" db="EMBL/GenBank/DDBJ databases">
        <authorList>
            <person name="Palmer J.M."/>
        </authorList>
    </citation>
    <scope>NUCLEOTIDE SEQUENCE [LARGE SCALE GENOMIC DNA]</scope>
    <source>
        <strain evidence="2 3">TWF102</strain>
    </source>
</reference>
<dbReference type="AlphaFoldDB" id="A0A7C8N1G5"/>
<name>A0A7C8N1G5_ORBOL</name>
<protein>
    <submittedName>
        <fullName evidence="2">Uncharacterized protein</fullName>
    </submittedName>
</protein>
<feature type="compositionally biased region" description="Basic and acidic residues" evidence="1">
    <location>
        <begin position="16"/>
        <end position="32"/>
    </location>
</feature>
<feature type="compositionally biased region" description="Basic residues" evidence="1">
    <location>
        <begin position="1"/>
        <end position="15"/>
    </location>
</feature>
<feature type="region of interest" description="Disordered" evidence="1">
    <location>
        <begin position="1"/>
        <end position="50"/>
    </location>
</feature>
<gene>
    <name evidence="2" type="ORF">TWF102_004049</name>
</gene>
<dbReference type="Proteomes" id="UP000475325">
    <property type="component" value="Unassembled WGS sequence"/>
</dbReference>
<evidence type="ECO:0000313" key="3">
    <source>
        <dbReference type="Proteomes" id="UP000475325"/>
    </source>
</evidence>